<evidence type="ECO:0000256" key="2">
    <source>
        <dbReference type="ARBA" id="ARBA00022679"/>
    </source>
</evidence>
<dbReference type="Pfam" id="PF01019">
    <property type="entry name" value="G_glu_transpept"/>
    <property type="match status" value="2"/>
</dbReference>
<keyword evidence="3" id="KW-0378">Hydrolase</keyword>
<dbReference type="GO" id="GO:0016787">
    <property type="term" value="F:hydrolase activity"/>
    <property type="evidence" value="ECO:0007669"/>
    <property type="project" value="UniProtKB-KW"/>
</dbReference>
<dbReference type="Gene3D" id="3.60.20.40">
    <property type="match status" value="1"/>
</dbReference>
<evidence type="ECO:0000256" key="3">
    <source>
        <dbReference type="ARBA" id="ARBA00022801"/>
    </source>
</evidence>
<comment type="caution">
    <text evidence="5">The sequence shown here is derived from an EMBL/GenBank/DDBJ whole genome shotgun (WGS) entry which is preliminary data.</text>
</comment>
<evidence type="ECO:0000313" key="5">
    <source>
        <dbReference type="EMBL" id="GGK45021.1"/>
    </source>
</evidence>
<gene>
    <name evidence="5" type="ORF">GCM10011322_35230</name>
</gene>
<dbReference type="PANTHER" id="PTHR43199">
    <property type="entry name" value="GLUTATHIONE HYDROLASE"/>
    <property type="match status" value="1"/>
</dbReference>
<evidence type="ECO:0000256" key="4">
    <source>
        <dbReference type="ARBA" id="ARBA00023145"/>
    </source>
</evidence>
<dbReference type="SUPFAM" id="SSF56235">
    <property type="entry name" value="N-terminal nucleophile aminohydrolases (Ntn hydrolases)"/>
    <property type="match status" value="1"/>
</dbReference>
<keyword evidence="4" id="KW-0865">Zymogen</keyword>
<dbReference type="PANTHER" id="PTHR43199:SF1">
    <property type="entry name" value="GLUTATHIONE HYDROLASE PROENZYME"/>
    <property type="match status" value="1"/>
</dbReference>
<dbReference type="PRINTS" id="PR01210">
    <property type="entry name" value="GGTRANSPTASE"/>
</dbReference>
<dbReference type="GO" id="GO:0016740">
    <property type="term" value="F:transferase activity"/>
    <property type="evidence" value="ECO:0007669"/>
    <property type="project" value="UniProtKB-KW"/>
</dbReference>
<name>A0A917V649_9HYPH</name>
<dbReference type="AlphaFoldDB" id="A0A917V649"/>
<sequence>MTTTWTTHKALVVGEAGMVAAQHVTAARAGAAVLARGGNAMDAAVTTALVLSVVEPWLSGIGGGGFLLHRDGASGEVCALDFAMVSPAGIDPADYPLASRKEGNWFDWPSVVDNRNLIGVHSICVPGAVAGFAEALEAKGTISFAEALAPAIAAAEAGLEVDWFAELCLSIDADNLLTNEASARLLLRDGKAPRLPEGCASIRLPMEEKAATLRRLAGAGPRDFYEGEIAQALVADMAALGGRMSLEDLASYRARWVTPLSQDYRGARVLAMPGLTGGPALCDVLGRLSGADAFAGAAAQAPRATHYAAYADAIRAAYADRLTTVGHAGRHGTGAGIDPGCTSHLSVVDRDGTVVSLTNTLLSRFGSKVTSPKTGILMNNGMMWFDPRPGAPNAIAPGVKPLANMCPLLCETAEGGVIAVGAAGGRQIMPSLVQLLSFRLDFGMDLGRALSTPRIDASAPRIKVDRRAPADTAGRIGRAHDVDVVDDVLYPVQFAIPSAVERRPDGTLHGMVHPNHPWSAAVAAEEASS</sequence>
<keyword evidence="6" id="KW-1185">Reference proteome</keyword>
<dbReference type="InterPro" id="IPR029055">
    <property type="entry name" value="Ntn_hydrolases_N"/>
</dbReference>
<dbReference type="InterPro" id="IPR043138">
    <property type="entry name" value="GGT_lsub"/>
</dbReference>
<dbReference type="EMBL" id="BMMF01000011">
    <property type="protein sequence ID" value="GGK45021.1"/>
    <property type="molecule type" value="Genomic_DNA"/>
</dbReference>
<evidence type="ECO:0000313" key="6">
    <source>
        <dbReference type="Proteomes" id="UP000600449"/>
    </source>
</evidence>
<proteinExistence type="inferred from homology"/>
<reference evidence="5 6" key="1">
    <citation type="journal article" date="2014" name="Int. J. Syst. Evol. Microbiol.">
        <title>Complete genome sequence of Corynebacterium casei LMG S-19264T (=DSM 44701T), isolated from a smear-ripened cheese.</title>
        <authorList>
            <consortium name="US DOE Joint Genome Institute (JGI-PGF)"/>
            <person name="Walter F."/>
            <person name="Albersmeier A."/>
            <person name="Kalinowski J."/>
            <person name="Ruckert C."/>
        </authorList>
    </citation>
    <scope>NUCLEOTIDE SEQUENCE [LARGE SCALE GENOMIC DNA]</scope>
    <source>
        <strain evidence="5 6">CGMCC 1.9161</strain>
    </source>
</reference>
<evidence type="ECO:0000256" key="1">
    <source>
        <dbReference type="ARBA" id="ARBA00009381"/>
    </source>
</evidence>
<dbReference type="InterPro" id="IPR043137">
    <property type="entry name" value="GGT_ssub_C"/>
</dbReference>
<dbReference type="Proteomes" id="UP000600449">
    <property type="component" value="Unassembled WGS sequence"/>
</dbReference>
<comment type="similarity">
    <text evidence="1">Belongs to the gamma-glutamyltransferase family.</text>
</comment>
<keyword evidence="2" id="KW-0808">Transferase</keyword>
<dbReference type="RefSeq" id="WP_210317664.1">
    <property type="nucleotide sequence ID" value="NZ_BMMF01000011.1"/>
</dbReference>
<protein>
    <submittedName>
        <fullName evidence="5">Gamma-glutamyltransferase</fullName>
    </submittedName>
</protein>
<dbReference type="Gene3D" id="1.10.246.130">
    <property type="match status" value="1"/>
</dbReference>
<dbReference type="InterPro" id="IPR051792">
    <property type="entry name" value="GGT_bact"/>
</dbReference>
<accession>A0A917V649</accession>
<organism evidence="5 6">
    <name type="scientific">Salinarimonas ramus</name>
    <dbReference type="NCBI Taxonomy" id="690164"/>
    <lineage>
        <taxon>Bacteria</taxon>
        <taxon>Pseudomonadati</taxon>
        <taxon>Pseudomonadota</taxon>
        <taxon>Alphaproteobacteria</taxon>
        <taxon>Hyphomicrobiales</taxon>
        <taxon>Salinarimonadaceae</taxon>
        <taxon>Salinarimonas</taxon>
    </lineage>
</organism>